<evidence type="ECO:0000256" key="14">
    <source>
        <dbReference type="SAM" id="MobiDB-lite"/>
    </source>
</evidence>
<feature type="region of interest" description="Disordered" evidence="14">
    <location>
        <begin position="889"/>
        <end position="908"/>
    </location>
</feature>
<evidence type="ECO:0000259" key="16">
    <source>
        <dbReference type="Pfam" id="PF00326"/>
    </source>
</evidence>
<evidence type="ECO:0000313" key="18">
    <source>
        <dbReference type="EMBL" id="CAG7816853.1"/>
    </source>
</evidence>
<dbReference type="InterPro" id="IPR002469">
    <property type="entry name" value="Peptidase_S9B_N"/>
</dbReference>
<comment type="similarity">
    <text evidence="2">Belongs to the peptidase S9B family. DPPIV subfamily.</text>
</comment>
<name>A0A8J2PCX9_9HEXA</name>
<evidence type="ECO:0000256" key="6">
    <source>
        <dbReference type="ARBA" id="ARBA00022801"/>
    </source>
</evidence>
<comment type="caution">
    <text evidence="18">The sequence shown here is derived from an EMBL/GenBank/DDBJ whole genome shotgun (WGS) entry which is preliminary data.</text>
</comment>
<dbReference type="GO" id="GO:0005886">
    <property type="term" value="C:plasma membrane"/>
    <property type="evidence" value="ECO:0007669"/>
    <property type="project" value="TreeGrafter"/>
</dbReference>
<keyword evidence="19" id="KW-1185">Reference proteome</keyword>
<keyword evidence="9 15" id="KW-1133">Transmembrane helix</keyword>
<evidence type="ECO:0000256" key="4">
    <source>
        <dbReference type="ARBA" id="ARBA00022670"/>
    </source>
</evidence>
<evidence type="ECO:0000256" key="13">
    <source>
        <dbReference type="ARBA" id="ARBA00072929"/>
    </source>
</evidence>
<dbReference type="PANTHER" id="PTHR11731:SF200">
    <property type="entry name" value="DIPEPTIDYL PEPTIDASE 10, ISOFORM B"/>
    <property type="match status" value="1"/>
</dbReference>
<evidence type="ECO:0000256" key="1">
    <source>
        <dbReference type="ARBA" id="ARBA00004606"/>
    </source>
</evidence>
<evidence type="ECO:0000256" key="9">
    <source>
        <dbReference type="ARBA" id="ARBA00022989"/>
    </source>
</evidence>
<keyword evidence="11" id="KW-0325">Glycoprotein</keyword>
<keyword evidence="5 15" id="KW-0812">Transmembrane</keyword>
<keyword evidence="6" id="KW-0378">Hydrolase</keyword>
<reference evidence="18" key="1">
    <citation type="submission" date="2021-06" db="EMBL/GenBank/DDBJ databases">
        <authorList>
            <person name="Hodson N. C."/>
            <person name="Mongue J. A."/>
            <person name="Jaron S. K."/>
        </authorList>
    </citation>
    <scope>NUCLEOTIDE SEQUENCE</scope>
</reference>
<protein>
    <recommendedName>
        <fullName evidence="13">Venom dipeptidyl peptidase 4</fullName>
    </recommendedName>
</protein>
<dbReference type="GO" id="GO:0008239">
    <property type="term" value="F:dipeptidyl-peptidase activity"/>
    <property type="evidence" value="ECO:0007669"/>
    <property type="project" value="TreeGrafter"/>
</dbReference>
<keyword evidence="7" id="KW-0720">Serine protease</keyword>
<proteinExistence type="inferred from homology"/>
<dbReference type="GO" id="GO:0008236">
    <property type="term" value="F:serine-type peptidase activity"/>
    <property type="evidence" value="ECO:0007669"/>
    <property type="project" value="UniProtKB-KW"/>
</dbReference>
<evidence type="ECO:0000256" key="5">
    <source>
        <dbReference type="ARBA" id="ARBA00022692"/>
    </source>
</evidence>
<dbReference type="AlphaFoldDB" id="A0A8J2PCX9"/>
<keyword evidence="10 15" id="KW-0472">Membrane</keyword>
<keyword evidence="4" id="KW-0645">Protease</keyword>
<evidence type="ECO:0000259" key="17">
    <source>
        <dbReference type="Pfam" id="PF00930"/>
    </source>
</evidence>
<feature type="transmembrane region" description="Helical" evidence="15">
    <location>
        <begin position="24"/>
        <end position="45"/>
    </location>
</feature>
<dbReference type="GO" id="GO:0006508">
    <property type="term" value="P:proteolysis"/>
    <property type="evidence" value="ECO:0007669"/>
    <property type="project" value="UniProtKB-KW"/>
</dbReference>
<evidence type="ECO:0000256" key="10">
    <source>
        <dbReference type="ARBA" id="ARBA00023136"/>
    </source>
</evidence>
<evidence type="ECO:0000256" key="12">
    <source>
        <dbReference type="ARBA" id="ARBA00037847"/>
    </source>
</evidence>
<dbReference type="FunFam" id="3.40.50.1820:FF:000003">
    <property type="entry name" value="Dipeptidyl peptidase 4"/>
    <property type="match status" value="1"/>
</dbReference>
<dbReference type="EMBL" id="CAJVCH010379924">
    <property type="protein sequence ID" value="CAG7816853.1"/>
    <property type="molecule type" value="Genomic_DNA"/>
</dbReference>
<keyword evidence="8" id="KW-0735">Signal-anchor</keyword>
<evidence type="ECO:0000256" key="2">
    <source>
        <dbReference type="ARBA" id="ARBA00010036"/>
    </source>
</evidence>
<dbReference type="Pfam" id="PF00930">
    <property type="entry name" value="DPPIV_N"/>
    <property type="match status" value="1"/>
</dbReference>
<dbReference type="GO" id="GO:0012505">
    <property type="term" value="C:endomembrane system"/>
    <property type="evidence" value="ECO:0007669"/>
    <property type="project" value="UniProtKB-SubCell"/>
</dbReference>
<dbReference type="OrthoDB" id="16520at2759"/>
<feature type="domain" description="Peptidase S9 prolyl oligopeptidase catalytic" evidence="16">
    <location>
        <begin position="674"/>
        <end position="880"/>
    </location>
</feature>
<organism evidence="18 19">
    <name type="scientific">Allacma fusca</name>
    <dbReference type="NCBI Taxonomy" id="39272"/>
    <lineage>
        <taxon>Eukaryota</taxon>
        <taxon>Metazoa</taxon>
        <taxon>Ecdysozoa</taxon>
        <taxon>Arthropoda</taxon>
        <taxon>Hexapoda</taxon>
        <taxon>Collembola</taxon>
        <taxon>Symphypleona</taxon>
        <taxon>Sminthuridae</taxon>
        <taxon>Allacma</taxon>
    </lineage>
</organism>
<evidence type="ECO:0000256" key="15">
    <source>
        <dbReference type="SAM" id="Phobius"/>
    </source>
</evidence>
<evidence type="ECO:0000256" key="8">
    <source>
        <dbReference type="ARBA" id="ARBA00022968"/>
    </source>
</evidence>
<dbReference type="Pfam" id="PF00326">
    <property type="entry name" value="Peptidase_S9"/>
    <property type="match status" value="1"/>
</dbReference>
<accession>A0A8J2PCX9</accession>
<evidence type="ECO:0000256" key="3">
    <source>
        <dbReference type="ARBA" id="ARBA00022438"/>
    </source>
</evidence>
<dbReference type="PANTHER" id="PTHR11731">
    <property type="entry name" value="PROTEASE FAMILY S9B,C DIPEPTIDYL-PEPTIDASE IV-RELATED"/>
    <property type="match status" value="1"/>
</dbReference>
<feature type="domain" description="Dipeptidylpeptidase IV N-terminal" evidence="17">
    <location>
        <begin position="125"/>
        <end position="482"/>
    </location>
</feature>
<comment type="subcellular location">
    <subcellularLocation>
        <location evidence="12">Endomembrane system</location>
        <topology evidence="12">Single-pass membrane protein</topology>
    </subcellularLocation>
    <subcellularLocation>
        <location evidence="1">Membrane</location>
        <topology evidence="1">Single-pass type II membrane protein</topology>
    </subcellularLocation>
</comment>
<dbReference type="InterPro" id="IPR050278">
    <property type="entry name" value="Serine_Prot_S9B/DPPIV"/>
</dbReference>
<keyword evidence="3" id="KW-0031">Aminopeptidase</keyword>
<evidence type="ECO:0000256" key="7">
    <source>
        <dbReference type="ARBA" id="ARBA00022825"/>
    </source>
</evidence>
<dbReference type="InterPro" id="IPR001375">
    <property type="entry name" value="Peptidase_S9_cat"/>
</dbReference>
<sequence length="908" mass="102099">MEDNFEDDEDYVDEDEEQKNWKGIIIAIVCIVTLLSLIITSVIILTPPDEGPRVKGRRFELEDIFNPLHHPLQNNGTWGSGNDWIFMDPSGGVSLMSIQRDNISFRSLISNYTLRRYDAKLSGVSSDLQFALIVHDVKPIHRHSRTAKYSLYQMETGDTRPLSTVSNTTEGTEVKHSIFQLVKWSPVGNSLVMVSAGDIYFKPDPKNRSTIRLTNSALPGVLYNGITDWLYEEEILESNSALWFSNDGHSLLYLTFNDSNVGTHTILQYGACSDPYIYPEVKQLRFPKPGTPNPIVTANVVELRESRAYRQQQIQPPEGISDQEYYITAAGWVKSTEVGIVWTSRSYNLSIISICSSLNGSCEEAYRTVVADKRGWMSRTPFPFFTSNPSSRDFITIAPIRDGDNGFFDHLVYVDVANLRSHSVTHGTLDVTEISAWDEDRKLIYFLATPYDSPKERRFYRLRLEYPYTEHNPECLSCVTDGNDAPQEDNNKTLPPATSTSETVKTTRVSPKMKASSSTSQSFPVTGTGPTLGSGTGDENIISETTLGRDAHGQSLLGPNKSCSFVKRVEFSSTKAYFTLECDGPDVPFVTLCSASPMNLRHVMTLQSNDALRELSGEMAFPLEKLFDFNLTSGHTAQVRLLLPPGLREDEITKYPLVLHVHGGPGTQLLQHRWNVDFSTYLASQKDFVVAQVDGRGSGGKGLNFQHQVYQKVGVLEAEDHIEILNHVGEEYPFVEKLRVGVYGWGYGGFVAAMIMGNKLSNQIFHCGSSIAPITNWKLYNSAYAERYMGTPKVTDNYKGYAESDVTLHVDNFYNKTFYLIHGTADERVHVQHSLLLAKALVGKKIPFRQQIYTDEDHDMKGVQMHLHKSLEDFFVECFDRIFVPEFDPDAEPEAECGGEEEEEEPEE</sequence>
<evidence type="ECO:0000313" key="19">
    <source>
        <dbReference type="Proteomes" id="UP000708208"/>
    </source>
</evidence>
<feature type="compositionally biased region" description="Polar residues" evidence="14">
    <location>
        <begin position="492"/>
        <end position="525"/>
    </location>
</feature>
<evidence type="ECO:0000256" key="11">
    <source>
        <dbReference type="ARBA" id="ARBA00023180"/>
    </source>
</evidence>
<dbReference type="Proteomes" id="UP000708208">
    <property type="component" value="Unassembled WGS sequence"/>
</dbReference>
<feature type="region of interest" description="Disordered" evidence="14">
    <location>
        <begin position="481"/>
        <end position="541"/>
    </location>
</feature>
<gene>
    <name evidence="18" type="ORF">AFUS01_LOCUS27449</name>
</gene>
<dbReference type="GO" id="GO:0004177">
    <property type="term" value="F:aminopeptidase activity"/>
    <property type="evidence" value="ECO:0007669"/>
    <property type="project" value="UniProtKB-KW"/>
</dbReference>